<feature type="domain" description="HTH tetR-type" evidence="5">
    <location>
        <begin position="7"/>
        <end position="67"/>
    </location>
</feature>
<dbReference type="RefSeq" id="WP_033673038.1">
    <property type="nucleotide sequence ID" value="NZ_JOTM01000002.1"/>
</dbReference>
<evidence type="ECO:0000256" key="1">
    <source>
        <dbReference type="ARBA" id="ARBA00023015"/>
    </source>
</evidence>
<feature type="DNA-binding region" description="H-T-H motif" evidence="4">
    <location>
        <begin position="30"/>
        <end position="49"/>
    </location>
</feature>
<dbReference type="SUPFAM" id="SSF48498">
    <property type="entry name" value="Tetracyclin repressor-like, C-terminal domain"/>
    <property type="match status" value="1"/>
</dbReference>
<organism evidence="6 7">
    <name type="scientific">Bacillus gaemokensis</name>
    <dbReference type="NCBI Taxonomy" id="574375"/>
    <lineage>
        <taxon>Bacteria</taxon>
        <taxon>Bacillati</taxon>
        <taxon>Bacillota</taxon>
        <taxon>Bacilli</taxon>
        <taxon>Bacillales</taxon>
        <taxon>Bacillaceae</taxon>
        <taxon>Bacillus</taxon>
        <taxon>Bacillus cereus group</taxon>
    </lineage>
</organism>
<dbReference type="Proteomes" id="UP000027778">
    <property type="component" value="Unassembled WGS sequence"/>
</dbReference>
<keyword evidence="3" id="KW-0804">Transcription</keyword>
<evidence type="ECO:0000256" key="3">
    <source>
        <dbReference type="ARBA" id="ARBA00023163"/>
    </source>
</evidence>
<keyword evidence="1" id="KW-0805">Transcription regulation</keyword>
<evidence type="ECO:0000256" key="2">
    <source>
        <dbReference type="ARBA" id="ARBA00023125"/>
    </source>
</evidence>
<keyword evidence="7" id="KW-1185">Reference proteome</keyword>
<accession>A0A073KFC1</accession>
<comment type="caution">
    <text evidence="6">The sequence shown here is derived from an EMBL/GenBank/DDBJ whole genome shotgun (WGS) entry which is preliminary data.</text>
</comment>
<dbReference type="PROSITE" id="PS50977">
    <property type="entry name" value="HTH_TETR_2"/>
    <property type="match status" value="1"/>
</dbReference>
<dbReference type="PANTHER" id="PTHR30055">
    <property type="entry name" value="HTH-TYPE TRANSCRIPTIONAL REGULATOR RUTR"/>
    <property type="match status" value="1"/>
</dbReference>
<dbReference type="eggNOG" id="COG1309">
    <property type="taxonomic scope" value="Bacteria"/>
</dbReference>
<dbReference type="InterPro" id="IPR001647">
    <property type="entry name" value="HTH_TetR"/>
</dbReference>
<dbReference type="OrthoDB" id="9806334at2"/>
<dbReference type="PRINTS" id="PR00455">
    <property type="entry name" value="HTHTETR"/>
</dbReference>
<dbReference type="GO" id="GO:0003700">
    <property type="term" value="F:DNA-binding transcription factor activity"/>
    <property type="evidence" value="ECO:0007669"/>
    <property type="project" value="TreeGrafter"/>
</dbReference>
<dbReference type="Pfam" id="PF17937">
    <property type="entry name" value="TetR_C_28"/>
    <property type="match status" value="1"/>
</dbReference>
<name>A0A073KFC1_9BACI</name>
<dbReference type="PANTHER" id="PTHR30055:SF234">
    <property type="entry name" value="HTH-TYPE TRANSCRIPTIONAL REGULATOR BETI"/>
    <property type="match status" value="1"/>
</dbReference>
<dbReference type="STRING" id="574375.AZF08_07990"/>
<dbReference type="InterPro" id="IPR050109">
    <property type="entry name" value="HTH-type_TetR-like_transc_reg"/>
</dbReference>
<dbReference type="EMBL" id="JOTM01000002">
    <property type="protein sequence ID" value="KEK25221.1"/>
    <property type="molecule type" value="Genomic_DNA"/>
</dbReference>
<evidence type="ECO:0000313" key="6">
    <source>
        <dbReference type="EMBL" id="KEK25221.1"/>
    </source>
</evidence>
<dbReference type="GO" id="GO:0000976">
    <property type="term" value="F:transcription cis-regulatory region binding"/>
    <property type="evidence" value="ECO:0007669"/>
    <property type="project" value="TreeGrafter"/>
</dbReference>
<dbReference type="Pfam" id="PF00440">
    <property type="entry name" value="TetR_N"/>
    <property type="match status" value="1"/>
</dbReference>
<evidence type="ECO:0000259" key="5">
    <source>
        <dbReference type="PROSITE" id="PS50977"/>
    </source>
</evidence>
<keyword evidence="2 4" id="KW-0238">DNA-binding</keyword>
<sequence>MGKDKAKQTRKAILQAASSLVYKEGVNKLTLEAVAKRAGVSKGGLLYHFSNKDILIAELVKCANEEYVNDIRELANQDMNQRGKWTRAVIQAATSEEEYNRIENFGSGLLAAMATNPDLLTEIQKQYVSIQNEIEHDGLDAVEATIARLAVDGLYYADMFSVAPIRGELREKVVNRLMKMTKEE</sequence>
<dbReference type="Gene3D" id="1.10.357.10">
    <property type="entry name" value="Tetracycline Repressor, domain 2"/>
    <property type="match status" value="1"/>
</dbReference>
<proteinExistence type="predicted"/>
<evidence type="ECO:0000313" key="7">
    <source>
        <dbReference type="Proteomes" id="UP000027778"/>
    </source>
</evidence>
<gene>
    <name evidence="6" type="ORF">BAGA_11345</name>
</gene>
<evidence type="ECO:0000256" key="4">
    <source>
        <dbReference type="PROSITE-ProRule" id="PRU00335"/>
    </source>
</evidence>
<dbReference type="AlphaFoldDB" id="A0A073KFC1"/>
<dbReference type="SUPFAM" id="SSF46689">
    <property type="entry name" value="Homeodomain-like"/>
    <property type="match status" value="1"/>
</dbReference>
<dbReference type="InterPro" id="IPR041479">
    <property type="entry name" value="TetR_CgmR_C"/>
</dbReference>
<dbReference type="InterPro" id="IPR009057">
    <property type="entry name" value="Homeodomain-like_sf"/>
</dbReference>
<dbReference type="InterPro" id="IPR036271">
    <property type="entry name" value="Tet_transcr_reg_TetR-rel_C_sf"/>
</dbReference>
<reference evidence="6 7" key="1">
    <citation type="submission" date="2014-06" db="EMBL/GenBank/DDBJ databases">
        <title>Draft genome sequence of Bacillus gaemokensis JCM 15801 (MCCC 1A00707).</title>
        <authorList>
            <person name="Lai Q."/>
            <person name="Liu Y."/>
            <person name="Shao Z."/>
        </authorList>
    </citation>
    <scope>NUCLEOTIDE SEQUENCE [LARGE SCALE GENOMIC DNA]</scope>
    <source>
        <strain evidence="6 7">JCM 15801</strain>
    </source>
</reference>
<protein>
    <recommendedName>
        <fullName evidence="5">HTH tetR-type domain-containing protein</fullName>
    </recommendedName>
</protein>